<gene>
    <name evidence="5" type="ORF">I312_00305</name>
</gene>
<name>A0A0D0VV53_CRYGA</name>
<organism evidence="5">
    <name type="scientific">Cryptococcus bacillisporus CA1280</name>
    <dbReference type="NCBI Taxonomy" id="1296109"/>
    <lineage>
        <taxon>Eukaryota</taxon>
        <taxon>Fungi</taxon>
        <taxon>Dikarya</taxon>
        <taxon>Basidiomycota</taxon>
        <taxon>Agaricomycotina</taxon>
        <taxon>Tremellomycetes</taxon>
        <taxon>Tremellales</taxon>
        <taxon>Cryptococcaceae</taxon>
        <taxon>Cryptococcus</taxon>
        <taxon>Cryptococcus gattii species complex</taxon>
    </lineage>
</organism>
<dbReference type="GO" id="GO:0004180">
    <property type="term" value="F:carboxypeptidase activity"/>
    <property type="evidence" value="ECO:0007669"/>
    <property type="project" value="TreeGrafter"/>
</dbReference>
<dbReference type="Gene3D" id="1.20.930.40">
    <property type="entry name" value="Transferrin receptor-like, dimerisation domain"/>
    <property type="match status" value="1"/>
</dbReference>
<dbReference type="InterPro" id="IPR007484">
    <property type="entry name" value="Peptidase_M28"/>
</dbReference>
<reference evidence="5" key="1">
    <citation type="submission" date="2015-01" db="EMBL/GenBank/DDBJ databases">
        <title>The Genome Sequence of Cryptococcus gattii CA1280.</title>
        <authorList>
            <consortium name="The Broad Institute Genomics Platform"/>
            <person name="Cuomo C."/>
            <person name="Litvintseva A."/>
            <person name="Chen Y."/>
            <person name="Heitman J."/>
            <person name="Sun S."/>
            <person name="Springer D."/>
            <person name="Dromer F."/>
            <person name="Young S."/>
            <person name="Zeng Q."/>
            <person name="Gargeya S."/>
            <person name="Abouelleil A."/>
            <person name="Alvarado L."/>
            <person name="Chapman S.B."/>
            <person name="Gainer-Dewar J."/>
            <person name="Goldberg J."/>
            <person name="Griggs A."/>
            <person name="Gujja S."/>
            <person name="Hansen M."/>
            <person name="Howarth C."/>
            <person name="Imamovic A."/>
            <person name="Larimer J."/>
            <person name="Murphy C."/>
            <person name="Naylor J."/>
            <person name="Pearson M."/>
            <person name="Priest M."/>
            <person name="Roberts A."/>
            <person name="Saif S."/>
            <person name="Shea T."/>
            <person name="Sykes S."/>
            <person name="Wortman J."/>
            <person name="Nusbaum C."/>
            <person name="Birren B."/>
        </authorList>
    </citation>
    <scope>NUCLEOTIDE SEQUENCE [LARGE SCALE GENOMIC DNA]</scope>
    <source>
        <strain evidence="5">CA1280</strain>
    </source>
</reference>
<dbReference type="Pfam" id="PF04253">
    <property type="entry name" value="TFR_dimer"/>
    <property type="match status" value="1"/>
</dbReference>
<feature type="domain" description="Transferrin receptor-like dimerisation" evidence="3">
    <location>
        <begin position="856"/>
        <end position="940"/>
    </location>
</feature>
<dbReference type="Pfam" id="PF02225">
    <property type="entry name" value="PA"/>
    <property type="match status" value="1"/>
</dbReference>
<dbReference type="InterPro" id="IPR039373">
    <property type="entry name" value="Peptidase_M28B"/>
</dbReference>
<evidence type="ECO:0000259" key="4">
    <source>
        <dbReference type="Pfam" id="PF04389"/>
    </source>
</evidence>
<dbReference type="EMBL" id="KN847973">
    <property type="protein sequence ID" value="KIR50369.1"/>
    <property type="molecule type" value="Genomic_DNA"/>
</dbReference>
<dbReference type="Gene3D" id="3.40.630.10">
    <property type="entry name" value="Zn peptidases"/>
    <property type="match status" value="1"/>
</dbReference>
<evidence type="ECO:0000313" key="5">
    <source>
        <dbReference type="EMBL" id="KIR50369.1"/>
    </source>
</evidence>
<evidence type="ECO:0000259" key="3">
    <source>
        <dbReference type="Pfam" id="PF04253"/>
    </source>
</evidence>
<evidence type="ECO:0000256" key="1">
    <source>
        <dbReference type="ARBA" id="ARBA00005634"/>
    </source>
</evidence>
<dbReference type="InterPro" id="IPR003137">
    <property type="entry name" value="PA_domain"/>
</dbReference>
<feature type="domain" description="PA" evidence="2">
    <location>
        <begin position="274"/>
        <end position="351"/>
    </location>
</feature>
<dbReference type="PANTHER" id="PTHR10404">
    <property type="entry name" value="N-ACETYLATED-ALPHA-LINKED ACIDIC DIPEPTIDASE"/>
    <property type="match status" value="1"/>
</dbReference>
<dbReference type="PANTHER" id="PTHR10404:SF46">
    <property type="entry name" value="VACUOLAR PROTEIN SORTING-ASSOCIATED PROTEIN 70"/>
    <property type="match status" value="1"/>
</dbReference>
<comment type="similarity">
    <text evidence="1">Belongs to the peptidase M28 family. M28B subfamily.</text>
</comment>
<dbReference type="InterPro" id="IPR007365">
    <property type="entry name" value="TFR-like_dimer_dom"/>
</dbReference>
<dbReference type="HOGENOM" id="CLU_005688_2_0_1"/>
<accession>A0A0D0VV53</accession>
<sequence length="942" mass="103404">MGAEDPEHPTNSPATAIVHMPSKRGLTQLPLPNTICPHNNARSGTSFTIRVTIATLILLWTLLNINVLTSPFKQTHPIGSVDNPSAAGYLRGVSTKGMKWALPAPNHQLQGTHHDGEGAEMREKGIKTSLIPPKLAEKIFLDIPSNDSVAKALKRYTGYAHPAGSGYDYASALTLKNDWEKELGLRVSGPLEFIYDAGSPESQARVRNGMDKLGVWIDTYYPVMNTPVYAAATLLTDPPFHAKLREDIVDGDSDSELRDEVPVFHGLSVSGDVKGNFVYVGYGRKQDFDLLKERGVDINDKIVLAKYGGCFRGLKVKAAQEAGATGVIIFTDPGDDGEITEENGYEVYPNGPARQPSSVQRGSVQFVSILLFLFVLVKAASDILYQISKYPGDPSTPGEPAYKNASRLEGGNQPSIPSIPMSYEDVIPFLKALEGKGIHASDLGPDWVGGLGHHGVDYYVGPSDVDLHLVNEVNTRIMPIWNTMAVIPGHITDEVIILGNHRDAWVLGGSDPNSGTASQFEVIRGLGTLLKKGWKPLRTIILASWDAEEYGLIGSTEWAEDFGDWLQTNTAVYLNMDSSASGSNFHASASPSLALLVKSAAEEVESSSSPSKTVFDTRFEAGNWEQFNMKKLGNHVGMGDSLSGKKGSGIGALGSGSDYTPFLQRYGIASSDLGYKSGPKDAVYHYHSIYDSYTWQKKFGDVEFHRHTDAAKVIGLILLRLADGLILPLNTTQYTRDLEYYLEKVQNISKIDLETSEIDFEPLADAIKAAQTASGKLDKRRHKALKKLHKLMRKLEHGKGSIVKTMLRGCGWRMGGKEVEYNLQTWEEGPKEGIFPSPHPKLPFPFPTPRKYREINNILKEIRIINKKLQNFECGFLSEDGLKDREWYKHKGTAPGLWLGYGATTFPALTEAITIDHSSKLAQKEVDELAKMINKIAKHLAA</sequence>
<dbReference type="InterPro" id="IPR046450">
    <property type="entry name" value="PA_dom_sf"/>
</dbReference>
<dbReference type="CDD" id="cd08022">
    <property type="entry name" value="M28_PSMA_like"/>
    <property type="match status" value="1"/>
</dbReference>
<dbReference type="CDD" id="cd02121">
    <property type="entry name" value="PA_GCPII_like"/>
    <property type="match status" value="1"/>
</dbReference>
<dbReference type="Gene3D" id="3.50.30.30">
    <property type="match status" value="1"/>
</dbReference>
<dbReference type="InterPro" id="IPR036757">
    <property type="entry name" value="TFR-like_dimer_dom_sf"/>
</dbReference>
<dbReference type="FunFam" id="3.40.630.10:FF:000122">
    <property type="entry name" value="Membrane protein"/>
    <property type="match status" value="1"/>
</dbReference>
<dbReference type="AlphaFoldDB" id="A0A0D0VV53"/>
<evidence type="ECO:0000259" key="2">
    <source>
        <dbReference type="Pfam" id="PF02225"/>
    </source>
</evidence>
<proteinExistence type="inferred from homology"/>
<dbReference type="SUPFAM" id="SSF47672">
    <property type="entry name" value="Transferrin receptor-like dimerisation domain"/>
    <property type="match status" value="1"/>
</dbReference>
<dbReference type="SUPFAM" id="SSF53187">
    <property type="entry name" value="Zn-dependent exopeptidases"/>
    <property type="match status" value="1"/>
</dbReference>
<protein>
    <submittedName>
        <fullName evidence="5">Membrane protein</fullName>
    </submittedName>
</protein>
<dbReference type="Pfam" id="PF04389">
    <property type="entry name" value="Peptidase_M28"/>
    <property type="match status" value="1"/>
</dbReference>
<dbReference type="SUPFAM" id="SSF52025">
    <property type="entry name" value="PA domain"/>
    <property type="match status" value="1"/>
</dbReference>
<dbReference type="OrthoDB" id="5841748at2759"/>
<feature type="domain" description="Peptidase M28" evidence="4">
    <location>
        <begin position="482"/>
        <end position="693"/>
    </location>
</feature>